<comment type="caution">
    <text evidence="1">The sequence shown here is derived from an EMBL/GenBank/DDBJ whole genome shotgun (WGS) entry which is preliminary data.</text>
</comment>
<evidence type="ECO:0000313" key="2">
    <source>
        <dbReference type="Proteomes" id="UP001595767"/>
    </source>
</evidence>
<dbReference type="Proteomes" id="UP001595767">
    <property type="component" value="Unassembled WGS sequence"/>
</dbReference>
<evidence type="ECO:0000313" key="1">
    <source>
        <dbReference type="EMBL" id="MFC4126031.1"/>
    </source>
</evidence>
<name>A0ABV8L5N0_9NOCA</name>
<accession>A0ABV8L5N0</accession>
<gene>
    <name evidence="1" type="ORF">ACFOW8_13940</name>
</gene>
<proteinExistence type="predicted"/>
<organism evidence="1 2">
    <name type="scientific">Nocardia rhizosphaerae</name>
    <dbReference type="NCBI Taxonomy" id="1691571"/>
    <lineage>
        <taxon>Bacteria</taxon>
        <taxon>Bacillati</taxon>
        <taxon>Actinomycetota</taxon>
        <taxon>Actinomycetes</taxon>
        <taxon>Mycobacteriales</taxon>
        <taxon>Nocardiaceae</taxon>
        <taxon>Nocardia</taxon>
    </lineage>
</organism>
<dbReference type="RefSeq" id="WP_378550996.1">
    <property type="nucleotide sequence ID" value="NZ_JBHSBA010000006.1"/>
</dbReference>
<reference evidence="2" key="1">
    <citation type="journal article" date="2019" name="Int. J. Syst. Evol. Microbiol.">
        <title>The Global Catalogue of Microorganisms (GCM) 10K type strain sequencing project: providing services to taxonomists for standard genome sequencing and annotation.</title>
        <authorList>
            <consortium name="The Broad Institute Genomics Platform"/>
            <consortium name="The Broad Institute Genome Sequencing Center for Infectious Disease"/>
            <person name="Wu L."/>
            <person name="Ma J."/>
        </authorList>
    </citation>
    <scope>NUCLEOTIDE SEQUENCE [LARGE SCALE GENOMIC DNA]</scope>
    <source>
        <strain evidence="2">CGMCC 4.7204</strain>
    </source>
</reference>
<protein>
    <submittedName>
        <fullName evidence="1">Uncharacterized protein</fullName>
    </submittedName>
</protein>
<sequence>MTAILVACVSGPDSLDPPPGSTSLSPEFITDVFTRNWEDDGKAASSVFAFNDGDTVAVDPSVQVGETAQRSGDTMWSVGQWISTEGQWQRFVDVGDNQTAGQRNPEAVRTLGVSMAPYLGALVGDFSPESLPGFGPSNPHAPTWIDPNQNKSFEGSARVFALINTDAEAGTYFTRAAMDRMLRYQEEYAAGPNAPDAAKKFERAGALAGLIDHGLRLGLGASIADQSDVSKAACHRKEAANAQLSDRGAGGIRDSSSDAYADGVALGCSGSSELRFPNFAKVNYYVLSRMDIAPEKRDRYTEIFRGGGLRTWEDLQGSGDSERPDLTGLVNSLMGEVGAGMAFRDGYDGVTRE</sequence>
<dbReference type="EMBL" id="JBHSBA010000006">
    <property type="protein sequence ID" value="MFC4126031.1"/>
    <property type="molecule type" value="Genomic_DNA"/>
</dbReference>
<keyword evidence="2" id="KW-1185">Reference proteome</keyword>